<dbReference type="InterPro" id="IPR034686">
    <property type="entry name" value="Terpene_cyclase-like_2"/>
</dbReference>
<dbReference type="Pfam" id="PF19086">
    <property type="entry name" value="Terpene_syn_C_2"/>
    <property type="match status" value="1"/>
</dbReference>
<evidence type="ECO:0000313" key="4">
    <source>
        <dbReference type="Proteomes" id="UP000431901"/>
    </source>
</evidence>
<name>A0A6I4W6M7_9ACTN</name>
<dbReference type="PANTHER" id="PTHR35201">
    <property type="entry name" value="TERPENE SYNTHASE"/>
    <property type="match status" value="1"/>
</dbReference>
<reference evidence="3 4" key="1">
    <citation type="submission" date="2019-12" db="EMBL/GenBank/DDBJ databases">
        <title>Nocardia macrotermitis sp. nov. and Nocardia aurantia sp. nov., isolated from the gut of the fungus growing-termite Macrotermes natalensis.</title>
        <authorList>
            <person name="Christine B."/>
            <person name="Rene B."/>
        </authorList>
    </citation>
    <scope>NUCLEOTIDE SEQUENCE [LARGE SCALE GENOMIC DNA]</scope>
    <source>
        <strain evidence="3 4">DSM 102126</strain>
    </source>
</reference>
<keyword evidence="2" id="KW-0460">Magnesium</keyword>
<dbReference type="SFLD" id="SFLDS00005">
    <property type="entry name" value="Isoprenoid_Synthase_Type_I"/>
    <property type="match status" value="1"/>
</dbReference>
<gene>
    <name evidence="3" type="ORF">GQ466_07400</name>
</gene>
<evidence type="ECO:0000256" key="2">
    <source>
        <dbReference type="RuleBase" id="RU366034"/>
    </source>
</evidence>
<evidence type="ECO:0000256" key="1">
    <source>
        <dbReference type="ARBA" id="ARBA00023239"/>
    </source>
</evidence>
<protein>
    <recommendedName>
        <fullName evidence="2">Terpene synthase</fullName>
        <ecNumber evidence="2">4.2.3.-</ecNumber>
    </recommendedName>
</protein>
<dbReference type="EMBL" id="WUTW01000001">
    <property type="protein sequence ID" value="MXQ63856.1"/>
    <property type="molecule type" value="Genomic_DNA"/>
</dbReference>
<dbReference type="AlphaFoldDB" id="A0A6I4W6M7"/>
<dbReference type="PANTHER" id="PTHR35201:SF4">
    <property type="entry name" value="BETA-PINACENE SYNTHASE-RELATED"/>
    <property type="match status" value="1"/>
</dbReference>
<keyword evidence="1 2" id="KW-0456">Lyase</keyword>
<evidence type="ECO:0000313" key="3">
    <source>
        <dbReference type="EMBL" id="MXQ63856.1"/>
    </source>
</evidence>
<sequence>MINIVDVSSLLHSLGDRVTAPAGPVVPRADAHALAERLEDWTRARGLGAGVRSLSRCERLAVRLFPAAPADRVELFARWTVWAFALDDITDTDPVGRSANAVHSLYADLLGALRRGAARPGARPLEESLAELWRATGPLMSRTWRRRFVSHLEDHRTGCAQEAVDRRMGDVPTPRAYPKLRRRAAAPFLFDLIEPVLGVELPRPVLGTPCWTTLIEGTADVLAWCNDVASYPRESRDGDVHNLLTVLAAAYGLGPEEAGAAVADRIEARTEQVARAARGMPGTLDVVGCAPEDRAAVERVARVLREAPRAHLDWLGESGRYLDFLWADLSSAAL</sequence>
<dbReference type="OrthoDB" id="2989600at2"/>
<comment type="cofactor">
    <cofactor evidence="2">
        <name>Mg(2+)</name>
        <dbReference type="ChEBI" id="CHEBI:18420"/>
    </cofactor>
</comment>
<dbReference type="SFLD" id="SFLDG01020">
    <property type="entry name" value="Terpene_Cyclase_Like_2"/>
    <property type="match status" value="1"/>
</dbReference>
<dbReference type="EC" id="4.2.3.-" evidence="2"/>
<dbReference type="GO" id="GO:0010333">
    <property type="term" value="F:terpene synthase activity"/>
    <property type="evidence" value="ECO:0007669"/>
    <property type="project" value="InterPro"/>
</dbReference>
<keyword evidence="2" id="KW-0479">Metal-binding</keyword>
<organism evidence="3 4">
    <name type="scientific">Actinomadura rayongensis</name>
    <dbReference type="NCBI Taxonomy" id="1429076"/>
    <lineage>
        <taxon>Bacteria</taxon>
        <taxon>Bacillati</taxon>
        <taxon>Actinomycetota</taxon>
        <taxon>Actinomycetes</taxon>
        <taxon>Streptosporangiales</taxon>
        <taxon>Thermomonosporaceae</taxon>
        <taxon>Actinomadura</taxon>
    </lineage>
</organism>
<proteinExistence type="inferred from homology"/>
<dbReference type="Proteomes" id="UP000431901">
    <property type="component" value="Unassembled WGS sequence"/>
</dbReference>
<accession>A0A6I4W6M7</accession>
<dbReference type="Gene3D" id="1.10.600.10">
    <property type="entry name" value="Farnesyl Diphosphate Synthase"/>
    <property type="match status" value="1"/>
</dbReference>
<dbReference type="RefSeq" id="WP_161101952.1">
    <property type="nucleotide sequence ID" value="NZ_JBHLYI010000005.1"/>
</dbReference>
<dbReference type="GO" id="GO:0046872">
    <property type="term" value="F:metal ion binding"/>
    <property type="evidence" value="ECO:0007669"/>
    <property type="project" value="UniProtKB-KW"/>
</dbReference>
<dbReference type="SUPFAM" id="SSF48576">
    <property type="entry name" value="Terpenoid synthases"/>
    <property type="match status" value="1"/>
</dbReference>
<keyword evidence="4" id="KW-1185">Reference proteome</keyword>
<comment type="caution">
    <text evidence="3">The sequence shown here is derived from an EMBL/GenBank/DDBJ whole genome shotgun (WGS) entry which is preliminary data.</text>
</comment>
<comment type="similarity">
    <text evidence="2">Belongs to the terpene synthase family.</text>
</comment>
<dbReference type="InterPro" id="IPR008949">
    <property type="entry name" value="Isoprenoid_synthase_dom_sf"/>
</dbReference>